<proteinExistence type="predicted"/>
<dbReference type="AlphaFoldDB" id="A0A9Q0JXL8"/>
<organism evidence="2 3">
    <name type="scientific">Protea cynaroides</name>
    <dbReference type="NCBI Taxonomy" id="273540"/>
    <lineage>
        <taxon>Eukaryota</taxon>
        <taxon>Viridiplantae</taxon>
        <taxon>Streptophyta</taxon>
        <taxon>Embryophyta</taxon>
        <taxon>Tracheophyta</taxon>
        <taxon>Spermatophyta</taxon>
        <taxon>Magnoliopsida</taxon>
        <taxon>Proteales</taxon>
        <taxon>Proteaceae</taxon>
        <taxon>Protea</taxon>
    </lineage>
</organism>
<keyword evidence="3" id="KW-1185">Reference proteome</keyword>
<dbReference type="Proteomes" id="UP001141806">
    <property type="component" value="Unassembled WGS sequence"/>
</dbReference>
<evidence type="ECO:0000256" key="1">
    <source>
        <dbReference type="SAM" id="MobiDB-lite"/>
    </source>
</evidence>
<accession>A0A9Q0JXL8</accession>
<sequence>MILYLLLSPTYSPCPLLFRAPPSLALLGPATYKSWLFVCLGGILTTQVLQWVRLLLATGPHVFCWPPPYGLCQYPLNQPVSLLPLIIGNPNPIPSGSTLLPSPHTTLQSLLSNNCHPQLPSPHHSTARPSLPFPANQSPLLNPPTRAVLASSSGSLDKVDLSSLDEVDLDSLIPSFLGASCSSIPFAPLSDVETIHPALNHDGIQSLDDQYGKEYHHTPNRAEVLSEDNVALISSSSLVFLRSNRYRKPSDRLRDV</sequence>
<name>A0A9Q0JXL8_9MAGN</name>
<reference evidence="2" key="1">
    <citation type="journal article" date="2023" name="Plant J.">
        <title>The genome of the king protea, Protea cynaroides.</title>
        <authorList>
            <person name="Chang J."/>
            <person name="Duong T.A."/>
            <person name="Schoeman C."/>
            <person name="Ma X."/>
            <person name="Roodt D."/>
            <person name="Barker N."/>
            <person name="Li Z."/>
            <person name="Van de Peer Y."/>
            <person name="Mizrachi E."/>
        </authorList>
    </citation>
    <scope>NUCLEOTIDE SEQUENCE</scope>
    <source>
        <tissue evidence="2">Young leaves</tissue>
    </source>
</reference>
<evidence type="ECO:0000313" key="3">
    <source>
        <dbReference type="Proteomes" id="UP001141806"/>
    </source>
</evidence>
<feature type="region of interest" description="Disordered" evidence="1">
    <location>
        <begin position="118"/>
        <end position="139"/>
    </location>
</feature>
<protein>
    <submittedName>
        <fullName evidence="2">Uncharacterized protein</fullName>
    </submittedName>
</protein>
<comment type="caution">
    <text evidence="2">The sequence shown here is derived from an EMBL/GenBank/DDBJ whole genome shotgun (WGS) entry which is preliminary data.</text>
</comment>
<gene>
    <name evidence="2" type="ORF">NE237_012015</name>
</gene>
<evidence type="ECO:0000313" key="2">
    <source>
        <dbReference type="EMBL" id="KAJ4955232.1"/>
    </source>
</evidence>
<dbReference type="EMBL" id="JAMYWD010000011">
    <property type="protein sequence ID" value="KAJ4955232.1"/>
    <property type="molecule type" value="Genomic_DNA"/>
</dbReference>